<dbReference type="Pfam" id="PF22014">
    <property type="entry name" value="DUF6932"/>
    <property type="match status" value="1"/>
</dbReference>
<comment type="caution">
    <text evidence="1">The sequence shown here is derived from an EMBL/GenBank/DDBJ whole genome shotgun (WGS) entry which is preliminary data.</text>
</comment>
<reference evidence="1 2" key="1">
    <citation type="submission" date="2020-12" db="EMBL/GenBank/DDBJ databases">
        <title>WGS of Thermoactinomyces spp.</title>
        <authorList>
            <person name="Cheng K."/>
        </authorList>
    </citation>
    <scope>NUCLEOTIDE SEQUENCE [LARGE SCALE GENOMIC DNA]</scope>
    <source>
        <strain evidence="2">CICC 10671\DSM 43846</strain>
    </source>
</reference>
<evidence type="ECO:0000313" key="2">
    <source>
        <dbReference type="Proteomes" id="UP000633619"/>
    </source>
</evidence>
<dbReference type="AlphaFoldDB" id="A0A8I1AGE9"/>
<gene>
    <name evidence="1" type="ORF">I8U20_09250</name>
</gene>
<dbReference type="EMBL" id="JAECVW010000004">
    <property type="protein sequence ID" value="MBH8595518.1"/>
    <property type="molecule type" value="Genomic_DNA"/>
</dbReference>
<evidence type="ECO:0000313" key="1">
    <source>
        <dbReference type="EMBL" id="MBH8595518.1"/>
    </source>
</evidence>
<proteinExistence type="predicted"/>
<sequence>MTFSQLKESVLVKGDESTYSWNEPWRRHLVDNLEFLVKQLWDAGIEEVYIGGSFCTDAPQPGDLDAYFVLDIGDVNDRDIAIDCIFDGQYKAS</sequence>
<protein>
    <submittedName>
        <fullName evidence="1">Uncharacterized protein</fullName>
    </submittedName>
</protein>
<dbReference type="Proteomes" id="UP000633619">
    <property type="component" value="Unassembled WGS sequence"/>
</dbReference>
<name>A0A8I1AGE9_THEIN</name>
<dbReference type="InterPro" id="IPR053860">
    <property type="entry name" value="DUF6932"/>
</dbReference>
<accession>A0A8I1AGE9</accession>
<keyword evidence="2" id="KW-1185">Reference proteome</keyword>
<organism evidence="1 2">
    <name type="scientific">Thermoactinomyces intermedius</name>
    <dbReference type="NCBI Taxonomy" id="2024"/>
    <lineage>
        <taxon>Bacteria</taxon>
        <taxon>Bacillati</taxon>
        <taxon>Bacillota</taxon>
        <taxon>Bacilli</taxon>
        <taxon>Bacillales</taxon>
        <taxon>Thermoactinomycetaceae</taxon>
        <taxon>Thermoactinomyces</taxon>
    </lineage>
</organism>